<sequence>MYWGRMRIERKRMNLFCGEMLQRRSFFCLKMQSAEQHCSCTSWYENCHACKKSGSDLQLIANHPVFNLKQSFFQPLSI</sequence>
<protein>
    <submittedName>
        <fullName evidence="1">Uncharacterized protein</fullName>
    </submittedName>
</protein>
<comment type="caution">
    <text evidence="1">The sequence shown here is derived from an EMBL/GenBank/DDBJ whole genome shotgun (WGS) entry which is preliminary data.</text>
</comment>
<reference evidence="1 2" key="1">
    <citation type="journal article" date="2011" name="J. Bacteriol.">
        <title>Genome Sequence of Lactobacillus ruminis SPM0211, Isolated from a Fecal Sample from a Healthy Korean.</title>
        <authorList>
            <person name="Lee S."/>
            <person name="Cho Y.J."/>
            <person name="Lee A.H."/>
            <person name="Chun J."/>
            <person name="Ha N.J."/>
            <person name="Ko G."/>
        </authorList>
    </citation>
    <scope>NUCLEOTIDE SEQUENCE [LARGE SCALE GENOMIC DNA]</scope>
    <source>
        <strain evidence="1 2">SPM0211</strain>
    </source>
</reference>
<gene>
    <name evidence="1" type="ORF">LRU_00924</name>
</gene>
<evidence type="ECO:0000313" key="2">
    <source>
        <dbReference type="Proteomes" id="UP000002971"/>
    </source>
</evidence>
<dbReference type="Proteomes" id="UP000002971">
    <property type="component" value="Unassembled WGS sequence"/>
</dbReference>
<name>F7QZS0_9LACO</name>
<dbReference type="AlphaFoldDB" id="F7QZS0"/>
<accession>F7QZS0</accession>
<proteinExistence type="predicted"/>
<dbReference type="EMBL" id="AFOJ01000004">
    <property type="protein sequence ID" value="EGM52480.1"/>
    <property type="molecule type" value="Genomic_DNA"/>
</dbReference>
<evidence type="ECO:0000313" key="1">
    <source>
        <dbReference type="EMBL" id="EGM52480.1"/>
    </source>
</evidence>
<organism evidence="1 2">
    <name type="scientific">Ligilactobacillus ruminis SPM0211</name>
    <dbReference type="NCBI Taxonomy" id="1040964"/>
    <lineage>
        <taxon>Bacteria</taxon>
        <taxon>Bacillati</taxon>
        <taxon>Bacillota</taxon>
        <taxon>Bacilli</taxon>
        <taxon>Lactobacillales</taxon>
        <taxon>Lactobacillaceae</taxon>
        <taxon>Ligilactobacillus</taxon>
    </lineage>
</organism>